<dbReference type="SMART" id="SM01019">
    <property type="entry name" value="B3"/>
    <property type="match status" value="1"/>
</dbReference>
<sequence>MMERNISFYTNLIGDFSNKLILPCDFVKHFSGTVEIPGSDVKLINPNGVCWVVKIEEDEDGFAFKRGWDEFIRGNLLEFGDYLVFTYSGWFRFEVKLYDHKSSFGKELALLTNVDESNKEKIGDIVHVVSSSRESSGSSVRVMVSMDNDEGESRDNGQCSRMSGRCRNSVLKEMTNQTGQDDSRAKKTRKSDVFVQAESDSWQQMHDINGIVKQTEEGSKPTFCSMVNNVGQLNSSLVAAIRRGDWYANETNRLKESVMQNIECEISKRMEVVVESRKKVEDELLLKDQELIVVKASHECTIARAAKLEACIKKSKVEFEEEK</sequence>
<dbReference type="InterPro" id="IPR050655">
    <property type="entry name" value="Plant_B3_domain"/>
</dbReference>
<dbReference type="OrthoDB" id="1666376at2759"/>
<dbReference type="GO" id="GO:0005634">
    <property type="term" value="C:nucleus"/>
    <property type="evidence" value="ECO:0007669"/>
    <property type="project" value="UniProtKB-SubCell"/>
</dbReference>
<dbReference type="GO" id="GO:0003677">
    <property type="term" value="F:DNA binding"/>
    <property type="evidence" value="ECO:0007669"/>
    <property type="project" value="UniProtKB-KW"/>
</dbReference>
<dbReference type="Proteomes" id="UP000541444">
    <property type="component" value="Unassembled WGS sequence"/>
</dbReference>
<comment type="caution">
    <text evidence="7">The sequence shown here is derived from an EMBL/GenBank/DDBJ whole genome shotgun (WGS) entry which is preliminary data.</text>
</comment>
<evidence type="ECO:0000256" key="1">
    <source>
        <dbReference type="ARBA" id="ARBA00004123"/>
    </source>
</evidence>
<dbReference type="PROSITE" id="PS50863">
    <property type="entry name" value="B3"/>
    <property type="match status" value="1"/>
</dbReference>
<evidence type="ECO:0000256" key="2">
    <source>
        <dbReference type="ARBA" id="ARBA00023015"/>
    </source>
</evidence>
<evidence type="ECO:0000256" key="5">
    <source>
        <dbReference type="ARBA" id="ARBA00023242"/>
    </source>
</evidence>
<protein>
    <recommendedName>
        <fullName evidence="6">TF-B3 domain-containing protein</fullName>
    </recommendedName>
</protein>
<organism evidence="7 8">
    <name type="scientific">Kingdonia uniflora</name>
    <dbReference type="NCBI Taxonomy" id="39325"/>
    <lineage>
        <taxon>Eukaryota</taxon>
        <taxon>Viridiplantae</taxon>
        <taxon>Streptophyta</taxon>
        <taxon>Embryophyta</taxon>
        <taxon>Tracheophyta</taxon>
        <taxon>Spermatophyta</taxon>
        <taxon>Magnoliopsida</taxon>
        <taxon>Ranunculales</taxon>
        <taxon>Circaeasteraceae</taxon>
        <taxon>Kingdonia</taxon>
    </lineage>
</organism>
<accession>A0A7J7MEI1</accession>
<dbReference type="InterPro" id="IPR015300">
    <property type="entry name" value="DNA-bd_pseudobarrel_sf"/>
</dbReference>
<feature type="non-terminal residue" evidence="7">
    <location>
        <position position="323"/>
    </location>
</feature>
<gene>
    <name evidence="7" type="ORF">GIB67_003519</name>
</gene>
<feature type="domain" description="TF-B3" evidence="6">
    <location>
        <begin position="5"/>
        <end position="101"/>
    </location>
</feature>
<dbReference type="EMBL" id="JACGCM010001564">
    <property type="protein sequence ID" value="KAF6153329.1"/>
    <property type="molecule type" value="Genomic_DNA"/>
</dbReference>
<keyword evidence="4" id="KW-0804">Transcription</keyword>
<name>A0A7J7MEI1_9MAGN</name>
<keyword evidence="8" id="KW-1185">Reference proteome</keyword>
<dbReference type="InterPro" id="IPR003340">
    <property type="entry name" value="B3_DNA-bd"/>
</dbReference>
<keyword evidence="5" id="KW-0539">Nucleus</keyword>
<dbReference type="AlphaFoldDB" id="A0A7J7MEI1"/>
<evidence type="ECO:0000256" key="4">
    <source>
        <dbReference type="ARBA" id="ARBA00023163"/>
    </source>
</evidence>
<dbReference type="CDD" id="cd10017">
    <property type="entry name" value="B3_DNA"/>
    <property type="match status" value="1"/>
</dbReference>
<evidence type="ECO:0000259" key="6">
    <source>
        <dbReference type="PROSITE" id="PS50863"/>
    </source>
</evidence>
<comment type="subcellular location">
    <subcellularLocation>
        <location evidence="1">Nucleus</location>
    </subcellularLocation>
</comment>
<dbReference type="SUPFAM" id="SSF101936">
    <property type="entry name" value="DNA-binding pseudobarrel domain"/>
    <property type="match status" value="1"/>
</dbReference>
<evidence type="ECO:0000313" key="8">
    <source>
        <dbReference type="Proteomes" id="UP000541444"/>
    </source>
</evidence>
<dbReference type="Pfam" id="PF02362">
    <property type="entry name" value="B3"/>
    <property type="match status" value="1"/>
</dbReference>
<keyword evidence="3" id="KW-0238">DNA-binding</keyword>
<dbReference type="PANTHER" id="PTHR31920">
    <property type="entry name" value="B3 DOMAIN-CONTAINING"/>
    <property type="match status" value="1"/>
</dbReference>
<dbReference type="PANTHER" id="PTHR31920:SF135">
    <property type="entry name" value="B3 DOMAIN-CONTAINING PROTEIN OS03G0621600-RELATED"/>
    <property type="match status" value="1"/>
</dbReference>
<keyword evidence="2" id="KW-0805">Transcription regulation</keyword>
<evidence type="ECO:0000256" key="3">
    <source>
        <dbReference type="ARBA" id="ARBA00023125"/>
    </source>
</evidence>
<evidence type="ECO:0000313" key="7">
    <source>
        <dbReference type="EMBL" id="KAF6153329.1"/>
    </source>
</evidence>
<dbReference type="Gene3D" id="2.40.330.10">
    <property type="entry name" value="DNA-binding pseudobarrel domain"/>
    <property type="match status" value="1"/>
</dbReference>
<proteinExistence type="predicted"/>
<reference evidence="7 8" key="1">
    <citation type="journal article" date="2020" name="IScience">
        <title>Genome Sequencing of the Endangered Kingdonia uniflora (Circaeasteraceae, Ranunculales) Reveals Potential Mechanisms of Evolutionary Specialization.</title>
        <authorList>
            <person name="Sun Y."/>
            <person name="Deng T."/>
            <person name="Zhang A."/>
            <person name="Moore M.J."/>
            <person name="Landis J.B."/>
            <person name="Lin N."/>
            <person name="Zhang H."/>
            <person name="Zhang X."/>
            <person name="Huang J."/>
            <person name="Zhang X."/>
            <person name="Sun H."/>
            <person name="Wang H."/>
        </authorList>
    </citation>
    <scope>NUCLEOTIDE SEQUENCE [LARGE SCALE GENOMIC DNA]</scope>
    <source>
        <strain evidence="7">TB1705</strain>
        <tissue evidence="7">Leaf</tissue>
    </source>
</reference>